<dbReference type="AlphaFoldDB" id="A0A3B0VCL1"/>
<sequence length="357" mass="41941">MIFALLFAGMEMVNAQQPQQPQQRKAQMRNYFQQTVLPFVEQQQAKFEQALSTTEKATLENIRQEMAVFRKQGIQMKKAMQGNFNQQAWNNRKAQFDAIVAKARKLADVHPKEAEVYKKAVENEMIKWKEHMPAMAQGKMGKSPQRKMQRLSDPALGLLLNGKQMNNMMMHHQRGMQGKRSMMKAMRNPETRAKVKAYAEKNIFPVISKEREAFDKVLSKKEKKVIANARLQMKEQKARMMQMHQNGKMAMNDSIKLAIWQQMDKNRVALRQIVLNHYSELQKQLAPIKEKMPQWRADIHNIIMPNRPQHQFKRSGMAHKPVKVFLKSRKEIMFLLFDPQHPDSNMFMHRMPGNRKM</sequence>
<reference evidence="1" key="1">
    <citation type="submission" date="2018-06" db="EMBL/GenBank/DDBJ databases">
        <authorList>
            <person name="Zhirakovskaya E."/>
        </authorList>
    </citation>
    <scope>NUCLEOTIDE SEQUENCE</scope>
</reference>
<gene>
    <name evidence="1" type="ORF">MNBD_BACTEROID07-188</name>
</gene>
<proteinExistence type="predicted"/>
<dbReference type="EMBL" id="UOET01000411">
    <property type="protein sequence ID" value="VAW29706.1"/>
    <property type="molecule type" value="Genomic_DNA"/>
</dbReference>
<evidence type="ECO:0000313" key="1">
    <source>
        <dbReference type="EMBL" id="VAW29706.1"/>
    </source>
</evidence>
<organism evidence="1">
    <name type="scientific">hydrothermal vent metagenome</name>
    <dbReference type="NCBI Taxonomy" id="652676"/>
    <lineage>
        <taxon>unclassified sequences</taxon>
        <taxon>metagenomes</taxon>
        <taxon>ecological metagenomes</taxon>
    </lineage>
</organism>
<protein>
    <submittedName>
        <fullName evidence="1">Uncharacterized protein</fullName>
    </submittedName>
</protein>
<name>A0A3B0VCL1_9ZZZZ</name>
<accession>A0A3B0VCL1</accession>